<evidence type="ECO:0000313" key="2">
    <source>
        <dbReference type="EMBL" id="KAK7086541.1"/>
    </source>
</evidence>
<dbReference type="AlphaFoldDB" id="A0AAN9AGP2"/>
<keyword evidence="3" id="KW-1185">Reference proteome</keyword>
<organism evidence="2 3">
    <name type="scientific">Halocaridina rubra</name>
    <name type="common">Hawaiian red shrimp</name>
    <dbReference type="NCBI Taxonomy" id="373956"/>
    <lineage>
        <taxon>Eukaryota</taxon>
        <taxon>Metazoa</taxon>
        <taxon>Ecdysozoa</taxon>
        <taxon>Arthropoda</taxon>
        <taxon>Crustacea</taxon>
        <taxon>Multicrustacea</taxon>
        <taxon>Malacostraca</taxon>
        <taxon>Eumalacostraca</taxon>
        <taxon>Eucarida</taxon>
        <taxon>Decapoda</taxon>
        <taxon>Pleocyemata</taxon>
        <taxon>Caridea</taxon>
        <taxon>Atyoidea</taxon>
        <taxon>Atyidae</taxon>
        <taxon>Halocaridina</taxon>
    </lineage>
</organism>
<sequence length="299" mass="33082">MALKLCVLLILILGTKSGYETSSDNFSEENGREHVISPDTTKDIMLQSTFGKSWADPEEDLGSDLRILNGGVEPTKADISKIDLTKSAKSGIQTVSLVSMDREQLSVKAESSVPMEKEQVPSITEQLFVKTVTLTKEADDATLKKEEANNSGKTEKATLDNNLETDVKNIAALKGDSEVTTLNDFSKTQMTYSGDVLIVGTNINQSVKNQDTMAPEVAMHARKTWSILGHMVWQVLERYVRTCHFIAMTSYLNEGILPEVLSGLRVYTPAVFIFLQEFSTCSLPPFHFLPHTTINNVEK</sequence>
<gene>
    <name evidence="2" type="ORF">SK128_005980</name>
</gene>
<dbReference type="EMBL" id="JAXCGZ010000154">
    <property type="protein sequence ID" value="KAK7086541.1"/>
    <property type="molecule type" value="Genomic_DNA"/>
</dbReference>
<keyword evidence="1" id="KW-0732">Signal</keyword>
<feature type="chain" id="PRO_5042893108" evidence="1">
    <location>
        <begin position="18"/>
        <end position="299"/>
    </location>
</feature>
<protein>
    <submittedName>
        <fullName evidence="2">Uncharacterized protein</fullName>
    </submittedName>
</protein>
<evidence type="ECO:0000313" key="3">
    <source>
        <dbReference type="Proteomes" id="UP001381693"/>
    </source>
</evidence>
<evidence type="ECO:0000256" key="1">
    <source>
        <dbReference type="SAM" id="SignalP"/>
    </source>
</evidence>
<dbReference type="Proteomes" id="UP001381693">
    <property type="component" value="Unassembled WGS sequence"/>
</dbReference>
<name>A0AAN9AGP2_HALRR</name>
<feature type="signal peptide" evidence="1">
    <location>
        <begin position="1"/>
        <end position="17"/>
    </location>
</feature>
<proteinExistence type="predicted"/>
<comment type="caution">
    <text evidence="2">The sequence shown here is derived from an EMBL/GenBank/DDBJ whole genome shotgun (WGS) entry which is preliminary data.</text>
</comment>
<accession>A0AAN9AGP2</accession>
<reference evidence="2 3" key="1">
    <citation type="submission" date="2023-11" db="EMBL/GenBank/DDBJ databases">
        <title>Halocaridina rubra genome assembly.</title>
        <authorList>
            <person name="Smith C."/>
        </authorList>
    </citation>
    <scope>NUCLEOTIDE SEQUENCE [LARGE SCALE GENOMIC DNA]</scope>
    <source>
        <strain evidence="2">EP-1</strain>
        <tissue evidence="2">Whole</tissue>
    </source>
</reference>